<evidence type="ECO:0000313" key="13">
    <source>
        <dbReference type="Proteomes" id="UP000253551"/>
    </source>
</evidence>
<comment type="pathway">
    <text evidence="2">Glycolipid biosynthesis; glycosylphosphatidylinositol-anchor biosynthesis.</text>
</comment>
<dbReference type="InterPro" id="IPR005599">
    <property type="entry name" value="GPI_mannosylTrfase"/>
</dbReference>
<dbReference type="Proteomes" id="UP000253551">
    <property type="component" value="Unassembled WGS sequence"/>
</dbReference>
<dbReference type="PANTHER" id="PTHR22760:SF3">
    <property type="entry name" value="GPI MANNOSYLTRANSFERASE 4"/>
    <property type="match status" value="1"/>
</dbReference>
<keyword evidence="3" id="KW-0337">GPI-anchor biosynthesis</keyword>
<organism evidence="12 13">
    <name type="scientific">Rhizopus stolonifer</name>
    <name type="common">Rhizopus nigricans</name>
    <dbReference type="NCBI Taxonomy" id="4846"/>
    <lineage>
        <taxon>Eukaryota</taxon>
        <taxon>Fungi</taxon>
        <taxon>Fungi incertae sedis</taxon>
        <taxon>Mucoromycota</taxon>
        <taxon>Mucoromycotina</taxon>
        <taxon>Mucoromycetes</taxon>
        <taxon>Mucorales</taxon>
        <taxon>Mucorineae</taxon>
        <taxon>Rhizopodaceae</taxon>
        <taxon>Rhizopus</taxon>
    </lineage>
</organism>
<comment type="caution">
    <text evidence="12">The sequence shown here is derived from an EMBL/GenBank/DDBJ whole genome shotgun (WGS) entry which is preliminary data.</text>
</comment>
<evidence type="ECO:0000256" key="2">
    <source>
        <dbReference type="ARBA" id="ARBA00004687"/>
    </source>
</evidence>
<accession>A0A367KB52</accession>
<evidence type="ECO:0000313" key="12">
    <source>
        <dbReference type="EMBL" id="RCH99339.1"/>
    </source>
</evidence>
<keyword evidence="8 11" id="KW-1133">Transmembrane helix</keyword>
<dbReference type="GO" id="GO:0000026">
    <property type="term" value="F:alpha-1,2-mannosyltransferase activity"/>
    <property type="evidence" value="ECO:0007669"/>
    <property type="project" value="TreeGrafter"/>
</dbReference>
<evidence type="ECO:0000256" key="3">
    <source>
        <dbReference type="ARBA" id="ARBA00022502"/>
    </source>
</evidence>
<keyword evidence="5" id="KW-0808">Transferase</keyword>
<keyword evidence="13" id="KW-1185">Reference proteome</keyword>
<evidence type="ECO:0000256" key="4">
    <source>
        <dbReference type="ARBA" id="ARBA00022676"/>
    </source>
</evidence>
<gene>
    <name evidence="12" type="ORF">CU098_004890</name>
</gene>
<feature type="transmembrane region" description="Helical" evidence="11">
    <location>
        <begin position="118"/>
        <end position="135"/>
    </location>
</feature>
<keyword evidence="4 11" id="KW-0328">Glycosyltransferase</keyword>
<dbReference type="GO" id="GO:0005789">
    <property type="term" value="C:endoplasmic reticulum membrane"/>
    <property type="evidence" value="ECO:0007669"/>
    <property type="project" value="UniProtKB-SubCell"/>
</dbReference>
<protein>
    <recommendedName>
        <fullName evidence="11">Mannosyltransferase</fullName>
        <ecNumber evidence="11">2.4.1.-</ecNumber>
    </recommendedName>
</protein>
<evidence type="ECO:0000256" key="11">
    <source>
        <dbReference type="RuleBase" id="RU363075"/>
    </source>
</evidence>
<keyword evidence="6 11" id="KW-0812">Transmembrane</keyword>
<dbReference type="GO" id="GO:0006506">
    <property type="term" value="P:GPI anchor biosynthetic process"/>
    <property type="evidence" value="ECO:0007669"/>
    <property type="project" value="UniProtKB-KW"/>
</dbReference>
<evidence type="ECO:0000256" key="6">
    <source>
        <dbReference type="ARBA" id="ARBA00022692"/>
    </source>
</evidence>
<evidence type="ECO:0000256" key="1">
    <source>
        <dbReference type="ARBA" id="ARBA00004477"/>
    </source>
</evidence>
<sequence length="369" mass="42097">MGIITFAMFCITADSVYYGFLSVTLKDQDFENANHFISTLLNPLSVIDIRAKGSLIVTPINNLLYNTNMNNLQQHGIHPRYTHLTVNLPLLFGPLIVQTFFESPSVFKRGTSGPNTRFFWLLISIVLTSVVGLSIVPHQEARFLCPLLLPLVLIYTWKQPRLSTSFWITWVLFNVITTYVFGVVHQGGVVPVMRFLNYQTSNIHGCYVLKNEDLTCGLRGEGDNFGGYNITTNLVFYKTYMPPQHLLVKPSVESGHRINMLDFSSRHEDLVKELEQSSGIVLRKIKPSEIDFAKTDVKNVYERTLFVTPSFVDLPKISQHRYMLIATFSPHLSFDDMDKMISRAEETNSPERQMNLNVFLLLSDKDDTL</sequence>
<dbReference type="PANTHER" id="PTHR22760">
    <property type="entry name" value="GLYCOSYLTRANSFERASE"/>
    <property type="match status" value="1"/>
</dbReference>
<comment type="caution">
    <text evidence="11">Lacks conserved residue(s) required for the propagation of feature annotation.</text>
</comment>
<evidence type="ECO:0000256" key="9">
    <source>
        <dbReference type="ARBA" id="ARBA00023136"/>
    </source>
</evidence>
<feature type="transmembrane region" description="Helical" evidence="11">
    <location>
        <begin position="164"/>
        <end position="184"/>
    </location>
</feature>
<name>A0A367KB52_RHIST</name>
<evidence type="ECO:0000256" key="7">
    <source>
        <dbReference type="ARBA" id="ARBA00022824"/>
    </source>
</evidence>
<dbReference type="AlphaFoldDB" id="A0A367KB52"/>
<evidence type="ECO:0000256" key="10">
    <source>
        <dbReference type="ARBA" id="ARBA00038466"/>
    </source>
</evidence>
<keyword evidence="9 11" id="KW-0472">Membrane</keyword>
<proteinExistence type="inferred from homology"/>
<comment type="similarity">
    <text evidence="10">Belongs to the glycosyltransferase 22 family. PIGZ subfamily.</text>
</comment>
<evidence type="ECO:0000256" key="8">
    <source>
        <dbReference type="ARBA" id="ARBA00022989"/>
    </source>
</evidence>
<comment type="subcellular location">
    <subcellularLocation>
        <location evidence="1 11">Endoplasmic reticulum membrane</location>
        <topology evidence="1 11">Multi-pass membrane protein</topology>
    </subcellularLocation>
</comment>
<dbReference type="EMBL" id="PJQM01001960">
    <property type="protein sequence ID" value="RCH99339.1"/>
    <property type="molecule type" value="Genomic_DNA"/>
</dbReference>
<dbReference type="Pfam" id="PF03901">
    <property type="entry name" value="Glyco_transf_22"/>
    <property type="match status" value="1"/>
</dbReference>
<keyword evidence="7 11" id="KW-0256">Endoplasmic reticulum</keyword>
<dbReference type="STRING" id="4846.A0A367KB52"/>
<reference evidence="12 13" key="1">
    <citation type="journal article" date="2018" name="G3 (Bethesda)">
        <title>Phylogenetic and Phylogenomic Definition of Rhizopus Species.</title>
        <authorList>
            <person name="Gryganskyi A.P."/>
            <person name="Golan J."/>
            <person name="Dolatabadi S."/>
            <person name="Mondo S."/>
            <person name="Robb S."/>
            <person name="Idnurm A."/>
            <person name="Muszewska A."/>
            <person name="Steczkiewicz K."/>
            <person name="Masonjones S."/>
            <person name="Liao H.L."/>
            <person name="Gajdeczka M.T."/>
            <person name="Anike F."/>
            <person name="Vuek A."/>
            <person name="Anishchenko I.M."/>
            <person name="Voigt K."/>
            <person name="de Hoog G.S."/>
            <person name="Smith M.E."/>
            <person name="Heitman J."/>
            <person name="Vilgalys R."/>
            <person name="Stajich J.E."/>
        </authorList>
    </citation>
    <scope>NUCLEOTIDE SEQUENCE [LARGE SCALE GENOMIC DNA]</scope>
    <source>
        <strain evidence="12 13">LSU 92-RS-03</strain>
    </source>
</reference>
<dbReference type="OrthoDB" id="10066429at2759"/>
<dbReference type="EC" id="2.4.1.-" evidence="11"/>
<evidence type="ECO:0000256" key="5">
    <source>
        <dbReference type="ARBA" id="ARBA00022679"/>
    </source>
</evidence>